<feature type="chain" id="PRO_5039952085" evidence="1">
    <location>
        <begin position="19"/>
        <end position="657"/>
    </location>
</feature>
<reference evidence="3" key="1">
    <citation type="submission" date="2023-03" db="UniProtKB">
        <authorList>
            <consortium name="WormBaseParasite"/>
        </authorList>
    </citation>
    <scope>IDENTIFICATION</scope>
</reference>
<dbReference type="GO" id="GO:0016042">
    <property type="term" value="P:lipid catabolic process"/>
    <property type="evidence" value="ECO:0007669"/>
    <property type="project" value="InterPro"/>
</dbReference>
<dbReference type="Pfam" id="PF01674">
    <property type="entry name" value="Lipase_2"/>
    <property type="match status" value="3"/>
</dbReference>
<dbReference type="Proteomes" id="UP000036681">
    <property type="component" value="Unplaced"/>
</dbReference>
<dbReference type="WBParaSite" id="ALUE_0000831301-mRNA-1">
    <property type="protein sequence ID" value="ALUE_0000831301-mRNA-1"/>
    <property type="gene ID" value="ALUE_0000831301"/>
</dbReference>
<organism evidence="2 3">
    <name type="scientific">Ascaris lumbricoides</name>
    <name type="common">Giant roundworm</name>
    <dbReference type="NCBI Taxonomy" id="6252"/>
    <lineage>
        <taxon>Eukaryota</taxon>
        <taxon>Metazoa</taxon>
        <taxon>Ecdysozoa</taxon>
        <taxon>Nematoda</taxon>
        <taxon>Chromadorea</taxon>
        <taxon>Rhabditida</taxon>
        <taxon>Spirurina</taxon>
        <taxon>Ascaridomorpha</taxon>
        <taxon>Ascaridoidea</taxon>
        <taxon>Ascarididae</taxon>
        <taxon>Ascaris</taxon>
    </lineage>
</organism>
<name>A0A9J2PFR5_ASCLU</name>
<keyword evidence="2" id="KW-1185">Reference proteome</keyword>
<dbReference type="PANTHER" id="PTHR32015">
    <property type="entry name" value="FASTING INDUCED LIPASE"/>
    <property type="match status" value="1"/>
</dbReference>
<sequence>MLMRYALVIILLFGGSRCDFTKHFNNFIRKHYGQEVQKSLERLDVAKNHWGRLGSFGGKLHGGSVIKKRPIIFVHGITQAASAFLPQRHYFKRRGYHTSELYATSWGDGGKTLPLDITITCAFFQQIRRMIEVVAHYTCSKVDIIAWSMGSAVTRKAILGGTCADTNETLGEPITAYVSFIHHNFFQNMPSRKTTTSFYRPNSISVYQREGVLKVDTFLTTGGVNHGSERCPLEENICNRINSMYCGSVLLKELNSQKHRYEGKSSFALYSPNDWIIGRRCCGRECGVLPNANASIAIAFLSHLTISTDTVQIQYDMLDHQSYDAKLDASACALANPMQMYTRHAVLFFLLLGIAYCKFTKHFNAFIKEHYGHEAQLNLERLDVDKIHFGHMGSFGGKFHSGSILKKRAFHCYDLVVPNLQPVIFVHGVMQTSSAFLPHREYFKSRGYHNSEMYATTYGDGGIKSPLDVNITCPFIQQIRHMIEAVVHYTCSKVDIIAWSMGSPVSRKAILGGTCPDTNETLGEPLTDYATILKVDTFITTGGANYGTERCALDVELCNEISSVYCHSTLIKELNSQKHRYEGKSSFALYSRDDWIIGRRCCGHECGTLANANASIAVAFLSHMGIAINTLQVQYDLLDHQSHDAKLNASTCAVNTV</sequence>
<dbReference type="InterPro" id="IPR002918">
    <property type="entry name" value="Lipase_EstA/Esterase_EstB"/>
</dbReference>
<proteinExistence type="predicted"/>
<evidence type="ECO:0000313" key="3">
    <source>
        <dbReference type="WBParaSite" id="ALUE_0000831301-mRNA-1"/>
    </source>
</evidence>
<protein>
    <submittedName>
        <fullName evidence="3">Lipase domain-containing protein</fullName>
    </submittedName>
</protein>
<dbReference type="Gene3D" id="3.40.50.1820">
    <property type="entry name" value="alpha/beta hydrolase"/>
    <property type="match status" value="2"/>
</dbReference>
<evidence type="ECO:0000256" key="1">
    <source>
        <dbReference type="SAM" id="SignalP"/>
    </source>
</evidence>
<dbReference type="PANTHER" id="PTHR32015:SF3">
    <property type="entry name" value="TRIACYLGLYCEROL LIPASE"/>
    <property type="match status" value="1"/>
</dbReference>
<feature type="signal peptide" evidence="1">
    <location>
        <begin position="1"/>
        <end position="18"/>
    </location>
</feature>
<evidence type="ECO:0000313" key="2">
    <source>
        <dbReference type="Proteomes" id="UP000036681"/>
    </source>
</evidence>
<dbReference type="GO" id="GO:0016298">
    <property type="term" value="F:lipase activity"/>
    <property type="evidence" value="ECO:0007669"/>
    <property type="project" value="TreeGrafter"/>
</dbReference>
<dbReference type="SUPFAM" id="SSF53474">
    <property type="entry name" value="alpha/beta-Hydrolases"/>
    <property type="match status" value="2"/>
</dbReference>
<keyword evidence="1" id="KW-0732">Signal</keyword>
<dbReference type="InterPro" id="IPR029058">
    <property type="entry name" value="AB_hydrolase_fold"/>
</dbReference>
<dbReference type="AlphaFoldDB" id="A0A9J2PFR5"/>
<accession>A0A9J2PFR5</accession>